<dbReference type="GO" id="GO:0009252">
    <property type="term" value="P:peptidoglycan biosynthetic process"/>
    <property type="evidence" value="ECO:0007669"/>
    <property type="project" value="UniProtKB-UniRule"/>
</dbReference>
<protein>
    <recommendedName>
        <fullName evidence="10">UDP-N-acetylglucosamine--N-acetylmuramyl-(pentapeptide) pyrophosphoryl-undecaprenol N-acetylglucosamine transferase</fullName>
        <ecNumber evidence="10">2.4.1.227</ecNumber>
    </recommendedName>
    <alternativeName>
        <fullName evidence="10">Undecaprenyl-PP-MurNAc-pentapeptide-UDPGlcNAc GlcNAc transferase</fullName>
    </alternativeName>
</protein>
<accession>A0A420ZD04</accession>
<comment type="function">
    <text evidence="10">Cell wall formation. Catalyzes the transfer of a GlcNAc subunit on undecaprenyl-pyrophosphoryl-MurNAc-pentapeptide (lipid intermediate I) to form undecaprenyl-pyrophosphoryl-MurNAc-(pentapeptide)GlcNAc (lipid intermediate II).</text>
</comment>
<dbReference type="GO" id="GO:0051991">
    <property type="term" value="F:UDP-N-acetyl-D-glucosamine:N-acetylmuramoyl-L-alanyl-D-glutamyl-meso-2,6-diaminopimelyl-D-alanyl-D-alanine-diphosphoundecaprenol 4-beta-N-acetylglucosaminlytransferase activity"/>
    <property type="evidence" value="ECO:0007669"/>
    <property type="project" value="RHEA"/>
</dbReference>
<keyword evidence="8 10" id="KW-0131">Cell cycle</keyword>
<dbReference type="GO" id="GO:0008360">
    <property type="term" value="P:regulation of cell shape"/>
    <property type="evidence" value="ECO:0007669"/>
    <property type="project" value="UniProtKB-KW"/>
</dbReference>
<dbReference type="EMBL" id="QMNG01000005">
    <property type="protein sequence ID" value="RLC37398.1"/>
    <property type="molecule type" value="Genomic_DNA"/>
</dbReference>
<comment type="caution">
    <text evidence="13">The sequence shown here is derived from an EMBL/GenBank/DDBJ whole genome shotgun (WGS) entry which is preliminary data.</text>
</comment>
<dbReference type="HAMAP" id="MF_00033">
    <property type="entry name" value="MurG"/>
    <property type="match status" value="1"/>
</dbReference>
<feature type="binding site" evidence="10">
    <location>
        <position position="298"/>
    </location>
    <ligand>
        <name>UDP-N-acetyl-alpha-D-glucosamine</name>
        <dbReference type="ChEBI" id="CHEBI:57705"/>
    </ligand>
</feature>
<dbReference type="Pfam" id="PF03033">
    <property type="entry name" value="Glyco_transf_28"/>
    <property type="match status" value="1"/>
</dbReference>
<keyword evidence="4 10" id="KW-0808">Transferase</keyword>
<keyword evidence="1 10" id="KW-1003">Cell membrane</keyword>
<evidence type="ECO:0000256" key="5">
    <source>
        <dbReference type="ARBA" id="ARBA00022960"/>
    </source>
</evidence>
<organism evidence="13 14">
    <name type="scientific">candidate division Kazan bacterium</name>
    <dbReference type="NCBI Taxonomy" id="2202143"/>
    <lineage>
        <taxon>Bacteria</taxon>
        <taxon>Bacteria division Kazan-3B-28</taxon>
    </lineage>
</organism>
<reference evidence="13 14" key="1">
    <citation type="submission" date="2018-06" db="EMBL/GenBank/DDBJ databases">
        <title>Extensive metabolic versatility and redundancy in microbially diverse, dynamic hydrothermal sediments.</title>
        <authorList>
            <person name="Dombrowski N."/>
            <person name="Teske A."/>
            <person name="Baker B.J."/>
        </authorList>
    </citation>
    <scope>NUCLEOTIDE SEQUENCE [LARGE SCALE GENOMIC DNA]</scope>
    <source>
        <strain evidence="13">B79_G16</strain>
    </source>
</reference>
<keyword evidence="7 10" id="KW-0472">Membrane</keyword>
<feature type="binding site" evidence="10">
    <location>
        <begin position="10"/>
        <end position="12"/>
    </location>
    <ligand>
        <name>UDP-N-acetyl-alpha-D-glucosamine</name>
        <dbReference type="ChEBI" id="CHEBI:57705"/>
    </ligand>
</feature>
<keyword evidence="6 10" id="KW-0573">Peptidoglycan synthesis</keyword>
<evidence type="ECO:0000256" key="9">
    <source>
        <dbReference type="ARBA" id="ARBA00023316"/>
    </source>
</evidence>
<feature type="domain" description="Glycosyltransferase family 28 N-terminal" evidence="11">
    <location>
        <begin position="3"/>
        <end position="142"/>
    </location>
</feature>
<dbReference type="SUPFAM" id="SSF53756">
    <property type="entry name" value="UDP-Glycosyltransferase/glycogen phosphorylase"/>
    <property type="match status" value="1"/>
</dbReference>
<dbReference type="GO" id="GO:0005886">
    <property type="term" value="C:plasma membrane"/>
    <property type="evidence" value="ECO:0007669"/>
    <property type="project" value="UniProtKB-SubCell"/>
</dbReference>
<proteinExistence type="inferred from homology"/>
<dbReference type="InterPro" id="IPR004276">
    <property type="entry name" value="GlycoTrans_28_N"/>
</dbReference>
<keyword evidence="9 10" id="KW-0961">Cell wall biogenesis/degradation</keyword>
<dbReference type="NCBIfam" id="TIGR01133">
    <property type="entry name" value="murG"/>
    <property type="match status" value="1"/>
</dbReference>
<dbReference type="AlphaFoldDB" id="A0A420ZD04"/>
<evidence type="ECO:0000256" key="7">
    <source>
        <dbReference type="ARBA" id="ARBA00023136"/>
    </source>
</evidence>
<comment type="pathway">
    <text evidence="10">Cell wall biogenesis; peptidoglycan biosynthesis.</text>
</comment>
<evidence type="ECO:0000256" key="8">
    <source>
        <dbReference type="ARBA" id="ARBA00023306"/>
    </source>
</evidence>
<evidence type="ECO:0000256" key="2">
    <source>
        <dbReference type="ARBA" id="ARBA00022618"/>
    </source>
</evidence>
<dbReference type="GO" id="GO:0051301">
    <property type="term" value="P:cell division"/>
    <property type="evidence" value="ECO:0007669"/>
    <property type="project" value="UniProtKB-KW"/>
</dbReference>
<gene>
    <name evidence="10 13" type="primary">murG</name>
    <name evidence="13" type="ORF">DRH29_02255</name>
</gene>
<evidence type="ECO:0000256" key="3">
    <source>
        <dbReference type="ARBA" id="ARBA00022676"/>
    </source>
</evidence>
<comment type="similarity">
    <text evidence="10">Belongs to the glycosyltransferase 28 family. MurG subfamily.</text>
</comment>
<sequence length="368" mass="40180">MRILLAGGGTGGHILSTLAVAAALQNKDKDIELLYVGSHKPQDRELVEAAGLQFRAISTGKLRRYFSLQNLVDSINFLKGIGEAQNILQEFKPNVVFAKGGYVALPVVMAAKRLRIPVVIHESDSRLGLTNRLAVASAKWVAVSFPVANYIKTQPKLVKYKNKFVYTGLPIAKGIVEAPKKKFFVNNRPIVLVAGGSQGALTISKVLWQTLPELLAKYNVIHQAGKSNYSQAQDVKKGLPGSLGRNYMVMGFEVDGYRKAMKAADLIVARAGSSIFEFQALGKPVILIPLPGSANNHQHHNAMFLSSRNAAITIDQKDLSPDTLRAAIEQVIEDKTFQAKLSDNILELGRMNRSADERLADLIIKTAK</sequence>
<feature type="domain" description="Glycosyl transferase family 28 C-terminal" evidence="12">
    <location>
        <begin position="190"/>
        <end position="344"/>
    </location>
</feature>
<evidence type="ECO:0000259" key="11">
    <source>
        <dbReference type="Pfam" id="PF03033"/>
    </source>
</evidence>
<comment type="catalytic activity">
    <reaction evidence="10">
        <text>di-trans,octa-cis-undecaprenyl diphospho-N-acetyl-alpha-D-muramoyl-L-alanyl-D-glutamyl-meso-2,6-diaminopimeloyl-D-alanyl-D-alanine + UDP-N-acetyl-alpha-D-glucosamine = di-trans,octa-cis-undecaprenyl diphospho-[N-acetyl-alpha-D-glucosaminyl-(1-&gt;4)]-N-acetyl-alpha-D-muramoyl-L-alanyl-D-glutamyl-meso-2,6-diaminopimeloyl-D-alanyl-D-alanine + UDP + H(+)</text>
        <dbReference type="Rhea" id="RHEA:31227"/>
        <dbReference type="ChEBI" id="CHEBI:15378"/>
        <dbReference type="ChEBI" id="CHEBI:57705"/>
        <dbReference type="ChEBI" id="CHEBI:58223"/>
        <dbReference type="ChEBI" id="CHEBI:61387"/>
        <dbReference type="ChEBI" id="CHEBI:61388"/>
        <dbReference type="EC" id="2.4.1.227"/>
    </reaction>
</comment>
<keyword evidence="3 10" id="KW-0328">Glycosyltransferase</keyword>
<name>A0A420ZD04_UNCK3</name>
<evidence type="ECO:0000313" key="13">
    <source>
        <dbReference type="EMBL" id="RLC37398.1"/>
    </source>
</evidence>
<evidence type="ECO:0000256" key="10">
    <source>
        <dbReference type="HAMAP-Rule" id="MF_00033"/>
    </source>
</evidence>
<evidence type="ECO:0000256" key="1">
    <source>
        <dbReference type="ARBA" id="ARBA00022475"/>
    </source>
</evidence>
<dbReference type="Pfam" id="PF04101">
    <property type="entry name" value="Glyco_tran_28_C"/>
    <property type="match status" value="1"/>
</dbReference>
<dbReference type="EC" id="2.4.1.227" evidence="10"/>
<comment type="caution">
    <text evidence="10">Lacks conserved residue(s) required for the propagation of feature annotation.</text>
</comment>
<evidence type="ECO:0000313" key="14">
    <source>
        <dbReference type="Proteomes" id="UP000281261"/>
    </source>
</evidence>
<dbReference type="GO" id="GO:0050511">
    <property type="term" value="F:undecaprenyldiphospho-muramoylpentapeptide beta-N-acetylglucosaminyltransferase activity"/>
    <property type="evidence" value="ECO:0007669"/>
    <property type="project" value="UniProtKB-UniRule"/>
</dbReference>
<dbReference type="InterPro" id="IPR006009">
    <property type="entry name" value="GlcNAc_MurG"/>
</dbReference>
<dbReference type="Gene3D" id="3.40.50.2000">
    <property type="entry name" value="Glycogen Phosphorylase B"/>
    <property type="match status" value="2"/>
</dbReference>
<evidence type="ECO:0000256" key="4">
    <source>
        <dbReference type="ARBA" id="ARBA00022679"/>
    </source>
</evidence>
<dbReference type="PANTHER" id="PTHR21015:SF27">
    <property type="entry name" value="UDP-N-ACETYLGLUCOSAMINE--N-ACETYLMURAMYL-(PENTAPEPTIDE) PYROPHOSPHORYL-UNDECAPRENOL N-ACETYLGLUCOSAMINE TRANSFERASE"/>
    <property type="match status" value="1"/>
</dbReference>
<dbReference type="GO" id="GO:0071555">
    <property type="term" value="P:cell wall organization"/>
    <property type="evidence" value="ECO:0007669"/>
    <property type="project" value="UniProtKB-KW"/>
</dbReference>
<dbReference type="PANTHER" id="PTHR21015">
    <property type="entry name" value="UDP-N-ACETYLGLUCOSAMINE--N-ACETYLMURAMYL-(PENTAPEPTIDE) PYROPHOSPHORYL-UNDECAPRENOL N-ACETYLGLUCOSAMINE TRANSFERASE 1"/>
    <property type="match status" value="1"/>
</dbReference>
<feature type="binding site" evidence="10">
    <location>
        <position position="197"/>
    </location>
    <ligand>
        <name>UDP-N-acetyl-alpha-D-glucosamine</name>
        <dbReference type="ChEBI" id="CHEBI:57705"/>
    </ligand>
</feature>
<dbReference type="UniPathway" id="UPA00219"/>
<dbReference type="InterPro" id="IPR007235">
    <property type="entry name" value="Glyco_trans_28_C"/>
</dbReference>
<keyword evidence="5 10" id="KW-0133">Cell shape</keyword>
<dbReference type="GO" id="GO:0005975">
    <property type="term" value="P:carbohydrate metabolic process"/>
    <property type="evidence" value="ECO:0007669"/>
    <property type="project" value="InterPro"/>
</dbReference>
<evidence type="ECO:0000256" key="6">
    <source>
        <dbReference type="ARBA" id="ARBA00022984"/>
    </source>
</evidence>
<comment type="subcellular location">
    <subcellularLocation>
        <location evidence="10">Cell membrane</location>
        <topology evidence="10">Peripheral membrane protein</topology>
        <orientation evidence="10">Cytoplasmic side</orientation>
    </subcellularLocation>
</comment>
<dbReference type="CDD" id="cd03785">
    <property type="entry name" value="GT28_MurG"/>
    <property type="match status" value="1"/>
</dbReference>
<keyword evidence="2 10" id="KW-0132">Cell division</keyword>
<dbReference type="Proteomes" id="UP000281261">
    <property type="component" value="Unassembled WGS sequence"/>
</dbReference>
<evidence type="ECO:0000259" key="12">
    <source>
        <dbReference type="Pfam" id="PF04101"/>
    </source>
</evidence>